<dbReference type="Proteomes" id="UP000789831">
    <property type="component" value="Unassembled WGS sequence"/>
</dbReference>
<gene>
    <name evidence="1" type="ORF">AGERDE_LOCUS8849</name>
</gene>
<accession>A0A9N9GA98</accession>
<evidence type="ECO:0000313" key="1">
    <source>
        <dbReference type="EMBL" id="CAG8595938.1"/>
    </source>
</evidence>
<dbReference type="InterPro" id="IPR036629">
    <property type="entry name" value="YjbJ_sf"/>
</dbReference>
<sequence>MTERVKGDVQYASGAAKEAAGAAIGNEQLKAEGTAAKVEGTARVEAAKAGGRAGGTGTELKGTVKEAGGNILDNQQMKAEGKTDKATGQGKCILCLIYVCHYLLSL</sequence>
<organism evidence="1 2">
    <name type="scientific">Ambispora gerdemannii</name>
    <dbReference type="NCBI Taxonomy" id="144530"/>
    <lineage>
        <taxon>Eukaryota</taxon>
        <taxon>Fungi</taxon>
        <taxon>Fungi incertae sedis</taxon>
        <taxon>Mucoromycota</taxon>
        <taxon>Glomeromycotina</taxon>
        <taxon>Glomeromycetes</taxon>
        <taxon>Archaeosporales</taxon>
        <taxon>Ambisporaceae</taxon>
        <taxon>Ambispora</taxon>
    </lineage>
</organism>
<keyword evidence="2" id="KW-1185">Reference proteome</keyword>
<dbReference type="EMBL" id="CAJVPL010002008">
    <property type="protein sequence ID" value="CAG8595938.1"/>
    <property type="molecule type" value="Genomic_DNA"/>
</dbReference>
<dbReference type="SUPFAM" id="SSF69047">
    <property type="entry name" value="Hypothetical protein YjbJ"/>
    <property type="match status" value="1"/>
</dbReference>
<comment type="caution">
    <text evidence="1">The sequence shown here is derived from an EMBL/GenBank/DDBJ whole genome shotgun (WGS) entry which is preliminary data.</text>
</comment>
<proteinExistence type="predicted"/>
<reference evidence="1" key="1">
    <citation type="submission" date="2021-06" db="EMBL/GenBank/DDBJ databases">
        <authorList>
            <person name="Kallberg Y."/>
            <person name="Tangrot J."/>
            <person name="Rosling A."/>
        </authorList>
    </citation>
    <scope>NUCLEOTIDE SEQUENCE</scope>
    <source>
        <strain evidence="1">MT106</strain>
    </source>
</reference>
<dbReference type="AlphaFoldDB" id="A0A9N9GA98"/>
<name>A0A9N9GA98_9GLOM</name>
<protein>
    <submittedName>
        <fullName evidence="1">547_t:CDS:1</fullName>
    </submittedName>
</protein>
<evidence type="ECO:0000313" key="2">
    <source>
        <dbReference type="Proteomes" id="UP000789831"/>
    </source>
</evidence>